<dbReference type="OrthoDB" id="9809318at2"/>
<protein>
    <submittedName>
        <fullName evidence="2">LytTR family transcriptional regulator</fullName>
    </submittedName>
</protein>
<evidence type="ECO:0000313" key="3">
    <source>
        <dbReference type="Proteomes" id="UP000092574"/>
    </source>
</evidence>
<sequence>MGGILDSGLITEDETLYILLCNASFYLLQVYESLIRYIAHKYGYHTKLLLYENGKEAVFCKEDWTQNLDIVVIGWEFENTKGIEIAREFRKDDCQARIIFLGSWTEDIITSYEVNPFYYFIENEVTHKKIEAVMKKCFQTVMKSKKNSLKFTSNGKKQRIPLEQILYLSVEHHMVRVTCRDKKEIVFFDSLKNVEEKIKNDTFVRTHRGFIVNLAYVDYLDKDELLLKSGDSIPVTRNYKQEIVERIMEQEKNILI</sequence>
<dbReference type="PANTHER" id="PTHR37299:SF1">
    <property type="entry name" value="STAGE 0 SPORULATION PROTEIN A HOMOLOG"/>
    <property type="match status" value="1"/>
</dbReference>
<evidence type="ECO:0000313" key="2">
    <source>
        <dbReference type="EMBL" id="ANU77673.1"/>
    </source>
</evidence>
<accession>A0A1C7IFN8</accession>
<dbReference type="Gene3D" id="2.40.50.1020">
    <property type="entry name" value="LytTr DNA-binding domain"/>
    <property type="match status" value="1"/>
</dbReference>
<proteinExistence type="predicted"/>
<keyword evidence="3" id="KW-1185">Reference proteome</keyword>
<reference evidence="2" key="1">
    <citation type="submission" date="2017-04" db="EMBL/GenBank/DDBJ databases">
        <title>Complete Genome Sequences of Twelve Strains of a Stable Defined Moderately Diverse Mouse Microbiota 2 (sDMDMm2).</title>
        <authorList>
            <person name="Uchimura Y."/>
            <person name="Wyss M."/>
            <person name="Brugiroux S."/>
            <person name="Limenitakis J.P."/>
            <person name="Stecher B."/>
            <person name="McCoy K.D."/>
            <person name="Macpherson A.J."/>
        </authorList>
    </citation>
    <scope>NUCLEOTIDE SEQUENCE</scope>
    <source>
        <strain evidence="2">YL58</strain>
    </source>
</reference>
<dbReference type="STRING" id="1796616.A4V09_19150"/>
<organism evidence="2 3">
    <name type="scientific">Blautia pseudococcoides</name>
    <dbReference type="NCBI Taxonomy" id="1796616"/>
    <lineage>
        <taxon>Bacteria</taxon>
        <taxon>Bacillati</taxon>
        <taxon>Bacillota</taxon>
        <taxon>Clostridia</taxon>
        <taxon>Lachnospirales</taxon>
        <taxon>Lachnospiraceae</taxon>
        <taxon>Blautia</taxon>
    </lineage>
</organism>
<dbReference type="GO" id="GO:0003677">
    <property type="term" value="F:DNA binding"/>
    <property type="evidence" value="ECO:0007669"/>
    <property type="project" value="InterPro"/>
</dbReference>
<dbReference type="RefSeq" id="WP_065543779.1">
    <property type="nucleotide sequence ID" value="NZ_CP015405.2"/>
</dbReference>
<dbReference type="SUPFAM" id="SSF52172">
    <property type="entry name" value="CheY-like"/>
    <property type="match status" value="1"/>
</dbReference>
<dbReference type="PROSITE" id="PS50930">
    <property type="entry name" value="HTH_LYTTR"/>
    <property type="match status" value="1"/>
</dbReference>
<feature type="domain" description="HTH LytTR-type" evidence="1">
    <location>
        <begin position="151"/>
        <end position="249"/>
    </location>
</feature>
<name>A0A1C7IFN8_9FIRM</name>
<gene>
    <name evidence="2" type="ORF">A4V09_19150</name>
</gene>
<dbReference type="InterPro" id="IPR007492">
    <property type="entry name" value="LytTR_DNA-bd_dom"/>
</dbReference>
<dbReference type="SMART" id="SM00850">
    <property type="entry name" value="LytTR"/>
    <property type="match status" value="1"/>
</dbReference>
<dbReference type="PANTHER" id="PTHR37299">
    <property type="entry name" value="TRANSCRIPTIONAL REGULATOR-RELATED"/>
    <property type="match status" value="1"/>
</dbReference>
<dbReference type="AlphaFoldDB" id="A0A1C7IFN8"/>
<evidence type="ECO:0000259" key="1">
    <source>
        <dbReference type="PROSITE" id="PS50930"/>
    </source>
</evidence>
<dbReference type="Gene3D" id="3.40.50.2300">
    <property type="match status" value="1"/>
</dbReference>
<dbReference type="KEGG" id="byl:A4V09_19150"/>
<dbReference type="InterPro" id="IPR046947">
    <property type="entry name" value="LytR-like"/>
</dbReference>
<dbReference type="Proteomes" id="UP000092574">
    <property type="component" value="Chromosome"/>
</dbReference>
<dbReference type="GO" id="GO:0000156">
    <property type="term" value="F:phosphorelay response regulator activity"/>
    <property type="evidence" value="ECO:0007669"/>
    <property type="project" value="InterPro"/>
</dbReference>
<dbReference type="Pfam" id="PF04397">
    <property type="entry name" value="LytTR"/>
    <property type="match status" value="1"/>
</dbReference>
<dbReference type="EMBL" id="CP015405">
    <property type="protein sequence ID" value="ANU77673.1"/>
    <property type="molecule type" value="Genomic_DNA"/>
</dbReference>
<dbReference type="InterPro" id="IPR011006">
    <property type="entry name" value="CheY-like_superfamily"/>
</dbReference>